<proteinExistence type="predicted"/>
<keyword evidence="2" id="KW-0812">Transmembrane</keyword>
<reference evidence="3 4" key="1">
    <citation type="submission" date="2015-07" db="EMBL/GenBank/DDBJ databases">
        <title>The genome of Pseudoloma neurophilia, a relevant intracellular parasite of the zebrafish.</title>
        <authorList>
            <person name="Ndikumana S."/>
            <person name="Pelin A."/>
            <person name="Sanders J."/>
            <person name="Corradi N."/>
        </authorList>
    </citation>
    <scope>NUCLEOTIDE SEQUENCE [LARGE SCALE GENOMIC DNA]</scope>
    <source>
        <strain evidence="3 4">MK1</strain>
    </source>
</reference>
<keyword evidence="4" id="KW-1185">Reference proteome</keyword>
<organism evidence="3 4">
    <name type="scientific">Pseudoloma neurophilia</name>
    <dbReference type="NCBI Taxonomy" id="146866"/>
    <lineage>
        <taxon>Eukaryota</taxon>
        <taxon>Fungi</taxon>
        <taxon>Fungi incertae sedis</taxon>
        <taxon>Microsporidia</taxon>
        <taxon>Pseudoloma</taxon>
    </lineage>
</organism>
<name>A0A0R0M2W8_9MICR</name>
<gene>
    <name evidence="3" type="ORF">M153_5490002052</name>
</gene>
<feature type="transmembrane region" description="Helical" evidence="2">
    <location>
        <begin position="387"/>
        <end position="408"/>
    </location>
</feature>
<feature type="region of interest" description="Disordered" evidence="1">
    <location>
        <begin position="296"/>
        <end position="316"/>
    </location>
</feature>
<accession>A0A0R0M2W8</accession>
<protein>
    <submittedName>
        <fullName evidence="3">Uncharacterized protein</fullName>
    </submittedName>
</protein>
<dbReference type="EMBL" id="LGUB01000207">
    <property type="protein sequence ID" value="KRH93812.1"/>
    <property type="molecule type" value="Genomic_DNA"/>
</dbReference>
<keyword evidence="2" id="KW-1133">Transmembrane helix</keyword>
<keyword evidence="2" id="KW-0472">Membrane</keyword>
<evidence type="ECO:0000256" key="2">
    <source>
        <dbReference type="SAM" id="Phobius"/>
    </source>
</evidence>
<evidence type="ECO:0000313" key="3">
    <source>
        <dbReference type="EMBL" id="KRH93812.1"/>
    </source>
</evidence>
<comment type="caution">
    <text evidence="3">The sequence shown here is derived from an EMBL/GenBank/DDBJ whole genome shotgun (WGS) entry which is preliminary data.</text>
</comment>
<sequence length="413" mass="47520">MFLLEIKLIQTKKHPPIEMAGFNTQLTRKMLMIFMACLQLIRNDPKVEAANSDSIPFPQKISNDFNQEEETQNNELNIRHFIPLSLSSDKTSDCVGINFLTKEVAHGVDVTNEPVRKESFEFLKENEINNDDESVENFCRRLNGVLPRHENNSLGVVFFEFPCLKAFKNSYVDSFYIATVTKIEVEGAIKTAEVPFKVYIPKNEAMTIVEMLKILFPGKKFINDIVEVNVHCLKDEHYTELKFCVFRAVMMNKVIIPTHIEELEKRTRAKSSNSIKAKKEQTESVQFLNLQNEKSFNSSNTTPITHEETNPDGEDDIKATPFVFSTQEEPTPPIATKTQEELTPYDLRFQEEMANMIATIKQMQQKNSKSGSKYIFEEKKNKSFSSIFWKITAVLLVGGILVGLRILIWKYFK</sequence>
<evidence type="ECO:0000313" key="4">
    <source>
        <dbReference type="Proteomes" id="UP000051530"/>
    </source>
</evidence>
<dbReference type="VEuPathDB" id="MicrosporidiaDB:M153_5490002052"/>
<evidence type="ECO:0000256" key="1">
    <source>
        <dbReference type="SAM" id="MobiDB-lite"/>
    </source>
</evidence>
<dbReference type="AlphaFoldDB" id="A0A0R0M2W8"/>
<dbReference type="Proteomes" id="UP000051530">
    <property type="component" value="Unassembled WGS sequence"/>
</dbReference>